<comment type="caution">
    <text evidence="6">Lacks conserved residue(s) required for the propagation of feature annotation.</text>
</comment>
<evidence type="ECO:0000256" key="5">
    <source>
        <dbReference type="ARBA" id="ARBA00022777"/>
    </source>
</evidence>
<evidence type="ECO:0000256" key="2">
    <source>
        <dbReference type="ARBA" id="ARBA00008142"/>
    </source>
</evidence>
<evidence type="ECO:0000256" key="4">
    <source>
        <dbReference type="ARBA" id="ARBA00022679"/>
    </source>
</evidence>
<accession>A0A8C6XKV2</accession>
<organism evidence="8 9">
    <name type="scientific">Naja naja</name>
    <name type="common">Indian cobra</name>
    <dbReference type="NCBI Taxonomy" id="35670"/>
    <lineage>
        <taxon>Eukaryota</taxon>
        <taxon>Metazoa</taxon>
        <taxon>Chordata</taxon>
        <taxon>Craniata</taxon>
        <taxon>Vertebrata</taxon>
        <taxon>Euteleostomi</taxon>
        <taxon>Lepidosauria</taxon>
        <taxon>Squamata</taxon>
        <taxon>Bifurcata</taxon>
        <taxon>Unidentata</taxon>
        <taxon>Episquamata</taxon>
        <taxon>Toxicofera</taxon>
        <taxon>Serpentes</taxon>
        <taxon>Colubroidea</taxon>
        <taxon>Elapidae</taxon>
        <taxon>Elapinae</taxon>
        <taxon>Naja</taxon>
    </lineage>
</organism>
<dbReference type="InterPro" id="IPR034907">
    <property type="entry name" value="NDK-like_dom"/>
</dbReference>
<reference evidence="8" key="2">
    <citation type="submission" date="2025-09" db="UniProtKB">
        <authorList>
            <consortium name="Ensembl"/>
        </authorList>
    </citation>
    <scope>IDENTIFICATION</scope>
</reference>
<dbReference type="InterPro" id="IPR036850">
    <property type="entry name" value="NDK-like_dom_sf"/>
</dbReference>
<dbReference type="AlphaFoldDB" id="A0A8C6XKV2"/>
<dbReference type="GeneTree" id="ENSGT01000000220650"/>
<evidence type="ECO:0000313" key="8">
    <source>
        <dbReference type="Ensembl" id="ENSNNAP00000015559.1"/>
    </source>
</evidence>
<dbReference type="GO" id="GO:0006183">
    <property type="term" value="P:GTP biosynthetic process"/>
    <property type="evidence" value="ECO:0007669"/>
    <property type="project" value="InterPro"/>
</dbReference>
<dbReference type="PANTHER" id="PTHR11349">
    <property type="entry name" value="NUCLEOSIDE DIPHOSPHATE KINASE"/>
    <property type="match status" value="1"/>
</dbReference>
<name>A0A8C6XKV2_NAJNA</name>
<comment type="similarity">
    <text evidence="2 6">Belongs to the NDK family.</text>
</comment>
<comment type="cofactor">
    <cofactor evidence="1">
        <name>Mg(2+)</name>
        <dbReference type="ChEBI" id="CHEBI:18420"/>
    </cofactor>
</comment>
<keyword evidence="5" id="KW-0418">Kinase</keyword>
<dbReference type="Gene3D" id="3.30.70.141">
    <property type="entry name" value="Nucleoside diphosphate kinase-like domain"/>
    <property type="match status" value="1"/>
</dbReference>
<evidence type="ECO:0000256" key="1">
    <source>
        <dbReference type="ARBA" id="ARBA00001946"/>
    </source>
</evidence>
<dbReference type="InterPro" id="IPR001564">
    <property type="entry name" value="Nucleoside_diP_kinase"/>
</dbReference>
<proteinExistence type="inferred from homology"/>
<keyword evidence="4" id="KW-0808">Transferase</keyword>
<dbReference type="SUPFAM" id="SSF54919">
    <property type="entry name" value="Nucleoside diphosphate kinase, NDK"/>
    <property type="match status" value="1"/>
</dbReference>
<dbReference type="Proteomes" id="UP000694559">
    <property type="component" value="Unplaced"/>
</dbReference>
<dbReference type="GO" id="GO:0006241">
    <property type="term" value="P:CTP biosynthetic process"/>
    <property type="evidence" value="ECO:0007669"/>
    <property type="project" value="InterPro"/>
</dbReference>
<dbReference type="GO" id="GO:0006228">
    <property type="term" value="P:UTP biosynthetic process"/>
    <property type="evidence" value="ECO:0007669"/>
    <property type="project" value="InterPro"/>
</dbReference>
<dbReference type="PROSITE" id="PS51374">
    <property type="entry name" value="NDPK_LIKE"/>
    <property type="match status" value="1"/>
</dbReference>
<protein>
    <recommendedName>
        <fullName evidence="3">nucleoside-diphosphate kinase</fullName>
        <ecNumber evidence="3">2.7.4.6</ecNumber>
    </recommendedName>
</protein>
<dbReference type="Pfam" id="PF00334">
    <property type="entry name" value="NDK"/>
    <property type="match status" value="1"/>
</dbReference>
<sequence length="87" mass="9373">MAMNSGPRVAMVWEGLNVGKTGGAMLGESHPADSKPGSLRGDSLAFKWAGTSLMAGGFCGEQHEIGLWFQPEELVDYKNFWLVICTP</sequence>
<evidence type="ECO:0000256" key="3">
    <source>
        <dbReference type="ARBA" id="ARBA00012966"/>
    </source>
</evidence>
<keyword evidence="9" id="KW-1185">Reference proteome</keyword>
<evidence type="ECO:0000313" key="9">
    <source>
        <dbReference type="Proteomes" id="UP000694559"/>
    </source>
</evidence>
<dbReference type="Ensembl" id="ENSNNAT00000016323.1">
    <property type="protein sequence ID" value="ENSNNAP00000015559.1"/>
    <property type="gene ID" value="ENSNNAG00000010500.1"/>
</dbReference>
<dbReference type="EC" id="2.7.4.6" evidence="3"/>
<evidence type="ECO:0000256" key="6">
    <source>
        <dbReference type="PROSITE-ProRule" id="PRU00706"/>
    </source>
</evidence>
<evidence type="ECO:0000259" key="7">
    <source>
        <dbReference type="Pfam" id="PF00334"/>
    </source>
</evidence>
<dbReference type="PRINTS" id="PR01243">
    <property type="entry name" value="NUCDPKINASE"/>
</dbReference>
<dbReference type="GO" id="GO:0004550">
    <property type="term" value="F:nucleoside diphosphate kinase activity"/>
    <property type="evidence" value="ECO:0007669"/>
    <property type="project" value="UniProtKB-EC"/>
</dbReference>
<reference evidence="8" key="1">
    <citation type="submission" date="2025-08" db="UniProtKB">
        <authorList>
            <consortium name="Ensembl"/>
        </authorList>
    </citation>
    <scope>IDENTIFICATION</scope>
</reference>
<dbReference type="OMA" id="TIHEDFC"/>
<feature type="domain" description="Nucleoside diphosphate kinase-like" evidence="7">
    <location>
        <begin position="2"/>
        <end position="73"/>
    </location>
</feature>
<dbReference type="OrthoDB" id="2162449at2759"/>